<dbReference type="PANTHER" id="PTHR47245">
    <property type="entry name" value="PEPTIDYLPROLYL ISOMERASE"/>
    <property type="match status" value="1"/>
</dbReference>
<dbReference type="InterPro" id="IPR000297">
    <property type="entry name" value="PPIase_PpiC"/>
</dbReference>
<dbReference type="OrthoDB" id="14196at2"/>
<dbReference type="GO" id="GO:0003755">
    <property type="term" value="F:peptidyl-prolyl cis-trans isomerase activity"/>
    <property type="evidence" value="ECO:0007669"/>
    <property type="project" value="UniProtKB-KW"/>
</dbReference>
<organism evidence="11 12">
    <name type="scientific">Pseudothioclava arenosa</name>
    <dbReference type="NCBI Taxonomy" id="1795308"/>
    <lineage>
        <taxon>Bacteria</taxon>
        <taxon>Pseudomonadati</taxon>
        <taxon>Pseudomonadota</taxon>
        <taxon>Alphaproteobacteria</taxon>
        <taxon>Rhodobacterales</taxon>
        <taxon>Paracoccaceae</taxon>
        <taxon>Pseudothioclava</taxon>
    </lineage>
</organism>
<accession>A0A2A4CQK0</accession>
<dbReference type="InterPro" id="IPR046357">
    <property type="entry name" value="PPIase_dom_sf"/>
</dbReference>
<dbReference type="Proteomes" id="UP000243507">
    <property type="component" value="Unassembled WGS sequence"/>
</dbReference>
<evidence type="ECO:0000256" key="8">
    <source>
        <dbReference type="PROSITE-ProRule" id="PRU00278"/>
    </source>
</evidence>
<evidence type="ECO:0000256" key="1">
    <source>
        <dbReference type="ARBA" id="ARBA00000971"/>
    </source>
</evidence>
<gene>
    <name evidence="11" type="ORF">CLN94_09425</name>
</gene>
<name>A0A2A4CQK0_9RHOB</name>
<evidence type="ECO:0000313" key="12">
    <source>
        <dbReference type="Proteomes" id="UP000243507"/>
    </source>
</evidence>
<proteinExistence type="inferred from homology"/>
<keyword evidence="12" id="KW-1185">Reference proteome</keyword>
<dbReference type="AlphaFoldDB" id="A0A2A4CQK0"/>
<evidence type="ECO:0000259" key="10">
    <source>
        <dbReference type="PROSITE" id="PS50198"/>
    </source>
</evidence>
<reference evidence="11 12" key="1">
    <citation type="submission" date="2017-09" db="EMBL/GenBank/DDBJ databases">
        <title>A multilocus sequence analysis scheme for characterization of bacteria in the genus Thioclava.</title>
        <authorList>
            <person name="Liu Y."/>
            <person name="Shao Z."/>
        </authorList>
    </citation>
    <scope>NUCLEOTIDE SEQUENCE [LARGE SCALE GENOMIC DNA]</scope>
    <source>
        <strain evidence="11 12">CAU 1312</strain>
    </source>
</reference>
<evidence type="ECO:0000256" key="9">
    <source>
        <dbReference type="SAM" id="SignalP"/>
    </source>
</evidence>
<protein>
    <recommendedName>
        <fullName evidence="4">Parvulin-like PPIase</fullName>
        <ecNumber evidence="3">5.2.1.8</ecNumber>
    </recommendedName>
    <alternativeName>
        <fullName evidence="6">Peptidyl-prolyl cis-trans isomerase plp</fullName>
    </alternativeName>
    <alternativeName>
        <fullName evidence="7">Rotamase plp</fullName>
    </alternativeName>
</protein>
<dbReference type="SUPFAM" id="SSF54534">
    <property type="entry name" value="FKBP-like"/>
    <property type="match status" value="1"/>
</dbReference>
<keyword evidence="9" id="KW-0732">Signal</keyword>
<dbReference type="Pfam" id="PF00639">
    <property type="entry name" value="Rotamase"/>
    <property type="match status" value="1"/>
</dbReference>
<keyword evidence="8 11" id="KW-0413">Isomerase</keyword>
<evidence type="ECO:0000256" key="6">
    <source>
        <dbReference type="ARBA" id="ARBA00030642"/>
    </source>
</evidence>
<dbReference type="InterPro" id="IPR027304">
    <property type="entry name" value="Trigger_fact/SurA_dom_sf"/>
</dbReference>
<dbReference type="PANTHER" id="PTHR47245:SF2">
    <property type="entry name" value="PEPTIDYL-PROLYL CIS-TRANS ISOMERASE HP_0175-RELATED"/>
    <property type="match status" value="1"/>
</dbReference>
<comment type="catalytic activity">
    <reaction evidence="1">
        <text>[protein]-peptidylproline (omega=180) = [protein]-peptidylproline (omega=0)</text>
        <dbReference type="Rhea" id="RHEA:16237"/>
        <dbReference type="Rhea" id="RHEA-COMP:10747"/>
        <dbReference type="Rhea" id="RHEA-COMP:10748"/>
        <dbReference type="ChEBI" id="CHEBI:83833"/>
        <dbReference type="ChEBI" id="CHEBI:83834"/>
        <dbReference type="EC" id="5.2.1.8"/>
    </reaction>
</comment>
<comment type="caution">
    <text evidence="11">The sequence shown here is derived from an EMBL/GenBank/DDBJ whole genome shotgun (WGS) entry which is preliminary data.</text>
</comment>
<feature type="domain" description="PpiC" evidence="10">
    <location>
        <begin position="136"/>
        <end position="225"/>
    </location>
</feature>
<comment type="similarity">
    <text evidence="2">Belongs to the PpiC/parvulin rotamase family.</text>
</comment>
<evidence type="ECO:0000256" key="4">
    <source>
        <dbReference type="ARBA" id="ARBA00018370"/>
    </source>
</evidence>
<evidence type="ECO:0000256" key="7">
    <source>
        <dbReference type="ARBA" id="ARBA00031484"/>
    </source>
</evidence>
<dbReference type="InterPro" id="IPR050245">
    <property type="entry name" value="PrsA_foldase"/>
</dbReference>
<feature type="chain" id="PRO_5012630265" description="Parvulin-like PPIase" evidence="9">
    <location>
        <begin position="24"/>
        <end position="283"/>
    </location>
</feature>
<dbReference type="SUPFAM" id="SSF109998">
    <property type="entry name" value="Triger factor/SurA peptide-binding domain-like"/>
    <property type="match status" value="1"/>
</dbReference>
<keyword evidence="5 8" id="KW-0697">Rotamase</keyword>
<dbReference type="EC" id="5.2.1.8" evidence="3"/>
<dbReference type="RefSeq" id="WP_096433535.1">
    <property type="nucleotide sequence ID" value="NZ_NTJD01000006.1"/>
</dbReference>
<evidence type="ECO:0000256" key="5">
    <source>
        <dbReference type="ARBA" id="ARBA00023110"/>
    </source>
</evidence>
<evidence type="ECO:0000256" key="2">
    <source>
        <dbReference type="ARBA" id="ARBA00007656"/>
    </source>
</evidence>
<evidence type="ECO:0000256" key="3">
    <source>
        <dbReference type="ARBA" id="ARBA00013194"/>
    </source>
</evidence>
<dbReference type="PROSITE" id="PS50198">
    <property type="entry name" value="PPIC_PPIASE_2"/>
    <property type="match status" value="1"/>
</dbReference>
<dbReference type="EMBL" id="NTJD01000006">
    <property type="protein sequence ID" value="PCD76396.1"/>
    <property type="molecule type" value="Genomic_DNA"/>
</dbReference>
<evidence type="ECO:0000313" key="11">
    <source>
        <dbReference type="EMBL" id="PCD76396.1"/>
    </source>
</evidence>
<sequence>MLNLKSILAASAACLAFGMAAWAEDRPALTADSVLASVNGIDITLGQMITVRDNLPPEYAALPDDVMFNGLLEQLIQQTALSQIGEGRMTKRDEIALEVQRRAYLANSLLAYTADHAVSEEAVLKAYDEKFGQTEPREYHAAHILVDSPEQAAMLRSKLDEGADFAELAKENSSDGAASQGGDLGWFALTDMVEPFAEAVAKMKEGEIAGPVQTRFGWHLIKLVETRIAEAPTIEEARDRLEGDLRQQAVEKRMSEVLENAKIERMVEGIDPAVLKDSTILGQ</sequence>
<feature type="signal peptide" evidence="9">
    <location>
        <begin position="1"/>
        <end position="23"/>
    </location>
</feature>
<dbReference type="Gene3D" id="3.10.50.40">
    <property type="match status" value="1"/>
</dbReference>